<proteinExistence type="predicted"/>
<protein>
    <submittedName>
        <fullName evidence="1">Uncharacterized protein</fullName>
    </submittedName>
</protein>
<evidence type="ECO:0000313" key="2">
    <source>
        <dbReference type="Proteomes" id="UP000005636"/>
    </source>
</evidence>
<organism evidence="1 2">
    <name type="scientific">Geobacillus thermoleovorans CCB_US3_UF5</name>
    <dbReference type="NCBI Taxonomy" id="1111068"/>
    <lineage>
        <taxon>Bacteria</taxon>
        <taxon>Bacillati</taxon>
        <taxon>Bacillota</taxon>
        <taxon>Bacilli</taxon>
        <taxon>Bacillales</taxon>
        <taxon>Anoxybacillaceae</taxon>
        <taxon>Geobacillus</taxon>
        <taxon>Geobacillus thermoleovorans group</taxon>
    </lineage>
</organism>
<name>A0ABN4A611_GEOTH</name>
<gene>
    <name evidence="1" type="ORF">GTCCBUS3UF5_38530</name>
</gene>
<keyword evidence="2" id="KW-1185">Reference proteome</keyword>
<reference evidence="1 2" key="1">
    <citation type="submission" date="2011-11" db="EMBL/GenBank/DDBJ databases">
        <title>Complete genome sequence of thermophilic Geobacillus thermoleovorans CCB_US3_UF5.</title>
        <authorList>
            <person name="Muhd Sakaff M.K.L."/>
            <person name="Abdul Rahman A.Y."/>
            <person name="Saito J.A."/>
            <person name="Hou S."/>
            <person name="Alam M."/>
        </authorList>
    </citation>
    <scope>NUCLEOTIDE SEQUENCE [LARGE SCALE GENOMIC DNA]</scope>
    <source>
        <strain evidence="1 2">CCB_US3_UF5</strain>
    </source>
</reference>
<dbReference type="Proteomes" id="UP000005636">
    <property type="component" value="Chromosome"/>
</dbReference>
<evidence type="ECO:0000313" key="1">
    <source>
        <dbReference type="EMBL" id="AEV21153.1"/>
    </source>
</evidence>
<accession>A0ABN4A611</accession>
<sequence>MQDAGTSLCFYFTIYAAEIRWFFEILTIKAVPFPDFFQSPASLFGKKADKKPGPHECPGVPVIKKRFFHPKRL</sequence>
<dbReference type="EMBL" id="CP003125">
    <property type="protein sequence ID" value="AEV21153.1"/>
    <property type="molecule type" value="Genomic_DNA"/>
</dbReference>